<evidence type="ECO:0000313" key="2">
    <source>
        <dbReference type="Proteomes" id="UP000499080"/>
    </source>
</evidence>
<protein>
    <submittedName>
        <fullName evidence="1">Uncharacterized protein</fullName>
    </submittedName>
</protein>
<dbReference type="AlphaFoldDB" id="A0A4Y2G4B2"/>
<accession>A0A4Y2G4B2</accession>
<organism evidence="1 2">
    <name type="scientific">Araneus ventricosus</name>
    <name type="common">Orbweaver spider</name>
    <name type="synonym">Epeira ventricosa</name>
    <dbReference type="NCBI Taxonomy" id="182803"/>
    <lineage>
        <taxon>Eukaryota</taxon>
        <taxon>Metazoa</taxon>
        <taxon>Ecdysozoa</taxon>
        <taxon>Arthropoda</taxon>
        <taxon>Chelicerata</taxon>
        <taxon>Arachnida</taxon>
        <taxon>Araneae</taxon>
        <taxon>Araneomorphae</taxon>
        <taxon>Entelegynae</taxon>
        <taxon>Araneoidea</taxon>
        <taxon>Araneidae</taxon>
        <taxon>Araneus</taxon>
    </lineage>
</organism>
<keyword evidence="2" id="KW-1185">Reference proteome</keyword>
<gene>
    <name evidence="1" type="ORF">AVEN_153699_1</name>
</gene>
<proteinExistence type="predicted"/>
<comment type="caution">
    <text evidence="1">The sequence shown here is derived from an EMBL/GenBank/DDBJ whole genome shotgun (WGS) entry which is preliminary data.</text>
</comment>
<evidence type="ECO:0000313" key="1">
    <source>
        <dbReference type="EMBL" id="GBM47488.1"/>
    </source>
</evidence>
<name>A0A4Y2G4B2_ARAVE</name>
<sequence length="88" mass="9533">MTAAAIAEAGVLVAHHQATARLLPKEVRTITGGETQSSTITIPTGEVSSYLLIRQQLIPVYSLCPPWESVYNKVTQNIAAKEIVEFIP</sequence>
<dbReference type="Proteomes" id="UP000499080">
    <property type="component" value="Unassembled WGS sequence"/>
</dbReference>
<dbReference type="EMBL" id="BGPR01001182">
    <property type="protein sequence ID" value="GBM47488.1"/>
    <property type="molecule type" value="Genomic_DNA"/>
</dbReference>
<reference evidence="1 2" key="1">
    <citation type="journal article" date="2019" name="Sci. Rep.">
        <title>Orb-weaving spider Araneus ventricosus genome elucidates the spidroin gene catalogue.</title>
        <authorList>
            <person name="Kono N."/>
            <person name="Nakamura H."/>
            <person name="Ohtoshi R."/>
            <person name="Moran D.A.P."/>
            <person name="Shinohara A."/>
            <person name="Yoshida Y."/>
            <person name="Fujiwara M."/>
            <person name="Mori M."/>
            <person name="Tomita M."/>
            <person name="Arakawa K."/>
        </authorList>
    </citation>
    <scope>NUCLEOTIDE SEQUENCE [LARGE SCALE GENOMIC DNA]</scope>
</reference>